<dbReference type="Pfam" id="PF12771">
    <property type="entry name" value="SusD-like_2"/>
    <property type="match status" value="1"/>
</dbReference>
<feature type="chain" id="PRO_5017631272" evidence="1">
    <location>
        <begin position="24"/>
        <end position="489"/>
    </location>
</feature>
<keyword evidence="1" id="KW-0732">Signal</keyword>
<evidence type="ECO:0000256" key="1">
    <source>
        <dbReference type="SAM" id="SignalP"/>
    </source>
</evidence>
<dbReference type="PROSITE" id="PS51257">
    <property type="entry name" value="PROKAR_LIPOPROTEIN"/>
    <property type="match status" value="1"/>
</dbReference>
<sequence>MKKHIIMKNKFLLFIGVMFAVVACDPSEFDDLNVDPRQVTETPTATLLTYSLTKLPYTTFNAPGRNEAGFSTNYLDFYAQYLSEGPYPASSLYSTRNLDWADWYRGPLYNLQTIINLNNDDSPLASIGNGSKNNQVAVARILKAYYFWFLTDIYGDLPYSEALQGNEVLQPSYDPQEEIYDDLFKELTEAQAMINESEAGVTGDILLHGDMGMWKKFANTTRLFMALRLMERDPARAEAEMTAALSAGVLEEGEDITYQFLGGDPNHWNPWYENYSNDNRNDYAISNTLADYMIETEDPRVWVYAENLSGQVRPLSYGSNQARQIPGSFSRIGDQLRADNTNVPVFTYAQVLFAQAEAAERELISGSPAELYNDAIEASWKFWGVYDETAFNNFIADAGVAYSDANGLQQIMKQKWVHQYLNGFEAWTDWRRTGYPELTPAEDATQTGGIPRRMGYPSNAKALNATGYEAAVARQGADDNFTRVWWDVQ</sequence>
<comment type="caution">
    <text evidence="2">The sequence shown here is derived from an EMBL/GenBank/DDBJ whole genome shotgun (WGS) entry which is preliminary data.</text>
</comment>
<keyword evidence="2" id="KW-0449">Lipoprotein</keyword>
<dbReference type="SUPFAM" id="SSF48452">
    <property type="entry name" value="TPR-like"/>
    <property type="match status" value="1"/>
</dbReference>
<dbReference type="Proteomes" id="UP000256708">
    <property type="component" value="Unassembled WGS sequence"/>
</dbReference>
<gene>
    <name evidence="2" type="ORF">DXT99_16350</name>
</gene>
<reference evidence="3" key="1">
    <citation type="submission" date="2018-08" db="EMBL/GenBank/DDBJ databases">
        <authorList>
            <person name="Liu Z.-W."/>
            <person name="Du Z.-J."/>
        </authorList>
    </citation>
    <scope>NUCLEOTIDE SEQUENCE [LARGE SCALE GENOMIC DNA]</scope>
    <source>
        <strain evidence="3">H4X</strain>
    </source>
</reference>
<evidence type="ECO:0000313" key="3">
    <source>
        <dbReference type="Proteomes" id="UP000256708"/>
    </source>
</evidence>
<dbReference type="InterPro" id="IPR041662">
    <property type="entry name" value="SusD-like_2"/>
</dbReference>
<evidence type="ECO:0000313" key="2">
    <source>
        <dbReference type="EMBL" id="RDV14137.1"/>
    </source>
</evidence>
<dbReference type="EMBL" id="QRGR01000018">
    <property type="protein sequence ID" value="RDV14137.1"/>
    <property type="molecule type" value="Genomic_DNA"/>
</dbReference>
<dbReference type="AlphaFoldDB" id="A0A3D8L9T5"/>
<dbReference type="Gene3D" id="1.25.40.390">
    <property type="match status" value="1"/>
</dbReference>
<name>A0A3D8L9T5_9BACT</name>
<keyword evidence="3" id="KW-1185">Reference proteome</keyword>
<accession>A0A3D8L9T5</accession>
<proteinExistence type="predicted"/>
<protein>
    <submittedName>
        <fullName evidence="2">SusD/RagB family nutrient-binding outer membrane lipoprotein</fullName>
    </submittedName>
</protein>
<organism evidence="2 3">
    <name type="scientific">Pontibacter diazotrophicus</name>
    <dbReference type="NCBI Taxonomy" id="1400979"/>
    <lineage>
        <taxon>Bacteria</taxon>
        <taxon>Pseudomonadati</taxon>
        <taxon>Bacteroidota</taxon>
        <taxon>Cytophagia</taxon>
        <taxon>Cytophagales</taxon>
        <taxon>Hymenobacteraceae</taxon>
        <taxon>Pontibacter</taxon>
    </lineage>
</organism>
<dbReference type="InterPro" id="IPR011990">
    <property type="entry name" value="TPR-like_helical_dom_sf"/>
</dbReference>
<dbReference type="OrthoDB" id="622163at2"/>
<feature type="signal peptide" evidence="1">
    <location>
        <begin position="1"/>
        <end position="23"/>
    </location>
</feature>